<proteinExistence type="predicted"/>
<reference evidence="1 2" key="1">
    <citation type="journal article" date="2014" name="Genome Announc.">
        <title>Draft Genome Sequence of the Agar-Degrading Bacterium Catenovulum sp. Strain DS-2, Isolated from Intestines of Haliotis diversicolor.</title>
        <authorList>
            <person name="Shan D."/>
            <person name="Li X."/>
            <person name="Gu Z."/>
            <person name="Wei G."/>
            <person name="Gao Z."/>
            <person name="Shao Z."/>
        </authorList>
    </citation>
    <scope>NUCLEOTIDE SEQUENCE [LARGE SCALE GENOMIC DNA]</scope>
    <source>
        <strain evidence="1 2">DS-2</strain>
    </source>
</reference>
<dbReference type="AlphaFoldDB" id="W7QGT6"/>
<dbReference type="Proteomes" id="UP000019276">
    <property type="component" value="Unassembled WGS sequence"/>
</dbReference>
<dbReference type="Gene3D" id="3.20.160.10">
    <property type="entry name" value="vpa0580 domain like"/>
    <property type="match status" value="1"/>
</dbReference>
<dbReference type="InterPro" id="IPR014984">
    <property type="entry name" value="HopJ"/>
</dbReference>
<dbReference type="eggNOG" id="ENOG5032RP0">
    <property type="taxonomic scope" value="Bacteria"/>
</dbReference>
<dbReference type="EMBL" id="ARZY01000065">
    <property type="protein sequence ID" value="EWH08147.1"/>
    <property type="molecule type" value="Genomic_DNA"/>
</dbReference>
<evidence type="ECO:0000313" key="2">
    <source>
        <dbReference type="Proteomes" id="UP000019276"/>
    </source>
</evidence>
<sequence length="117" mass="13154">MSSIQSLLSKVQATPESVSFAEVIQVVEENYHFTETEFKNGETVNLAGQNNGSCKIFAFAKLHNLSPQQALHLFGDYYRKDVLENPQGTDHQNIRNFIKFGWDGVVFSSEALKVKEA</sequence>
<evidence type="ECO:0000313" key="1">
    <source>
        <dbReference type="EMBL" id="EWH08147.1"/>
    </source>
</evidence>
<dbReference type="RefSeq" id="WP_035016625.1">
    <property type="nucleotide sequence ID" value="NZ_ARZY01000065.1"/>
</dbReference>
<dbReference type="OrthoDB" id="9790826at2"/>
<dbReference type="InterPro" id="IPR038604">
    <property type="entry name" value="HopJ_sf"/>
</dbReference>
<gene>
    <name evidence="1" type="ORF">DS2_18870</name>
</gene>
<protein>
    <submittedName>
        <fullName evidence="1">Type III effector HopPmaJ(Pto)</fullName>
    </submittedName>
</protein>
<dbReference type="STRING" id="1328313.DS2_18870"/>
<dbReference type="Pfam" id="PF08888">
    <property type="entry name" value="HopJ"/>
    <property type="match status" value="1"/>
</dbReference>
<keyword evidence="2" id="KW-1185">Reference proteome</keyword>
<comment type="caution">
    <text evidence="1">The sequence shown here is derived from an EMBL/GenBank/DDBJ whole genome shotgun (WGS) entry which is preliminary data.</text>
</comment>
<name>W7QGT6_9ALTE</name>
<organism evidence="1 2">
    <name type="scientific">Catenovulum agarivorans DS-2</name>
    <dbReference type="NCBI Taxonomy" id="1328313"/>
    <lineage>
        <taxon>Bacteria</taxon>
        <taxon>Pseudomonadati</taxon>
        <taxon>Pseudomonadota</taxon>
        <taxon>Gammaproteobacteria</taxon>
        <taxon>Alteromonadales</taxon>
        <taxon>Alteromonadaceae</taxon>
        <taxon>Catenovulum</taxon>
    </lineage>
</organism>
<accession>W7QGT6</accession>
<dbReference type="PATRIC" id="fig|1328313.3.peg.3853"/>